<dbReference type="InterPro" id="IPR050638">
    <property type="entry name" value="AA-Vitamin_Transporters"/>
</dbReference>
<evidence type="ECO:0000256" key="5">
    <source>
        <dbReference type="ARBA" id="ARBA00023136"/>
    </source>
</evidence>
<dbReference type="InterPro" id="IPR000620">
    <property type="entry name" value="EamA_dom"/>
</dbReference>
<keyword evidence="3 6" id="KW-0812">Transmembrane</keyword>
<feature type="transmembrane region" description="Helical" evidence="6">
    <location>
        <begin position="278"/>
        <end position="298"/>
    </location>
</feature>
<feature type="transmembrane region" description="Helical" evidence="6">
    <location>
        <begin position="130"/>
        <end position="148"/>
    </location>
</feature>
<accession>A0A4Z1E7K5</accession>
<evidence type="ECO:0000256" key="2">
    <source>
        <dbReference type="ARBA" id="ARBA00007362"/>
    </source>
</evidence>
<dbReference type="InterPro" id="IPR037185">
    <property type="entry name" value="EmrE-like"/>
</dbReference>
<name>A0A4Z1E7K5_9MICO</name>
<comment type="subcellular location">
    <subcellularLocation>
        <location evidence="1">Membrane</location>
        <topology evidence="1">Multi-pass membrane protein</topology>
    </subcellularLocation>
</comment>
<proteinExistence type="inferred from homology"/>
<sequence length="311" mass="31003">MNPPGTPQQPGLARRGGSGVGAVMVLGSCLSLQVGAAFAAQLFPALGPGGTTFLRLGIAALVLLVVLRPRVRAWNRSQWLAILGLGLALAGMNSAFYASIARIPLGIAVTVEFLGPLVLAAALTRRARDGIWVLVAAAGVATLGLGHGAEGGDGGTPGGLDPLGVLLALIAAAFWAAYILANARVSARVPGMGGLAVAMLVATVAVAPFGEGAAAVVAEPQLLLMAAGTALLASVIPYSLELAALRRLPARAFSILLSLEPAVACLAGLLLLSQTLTWVQALAVAVVVGASVGSTLSARSRPVPPVPLPPG</sequence>
<organism evidence="8 9">
    <name type="scientific">Serinibacter arcticus</name>
    <dbReference type="NCBI Taxonomy" id="1655435"/>
    <lineage>
        <taxon>Bacteria</taxon>
        <taxon>Bacillati</taxon>
        <taxon>Actinomycetota</taxon>
        <taxon>Actinomycetes</taxon>
        <taxon>Micrococcales</taxon>
        <taxon>Beutenbergiaceae</taxon>
        <taxon>Serinibacter</taxon>
    </lineage>
</organism>
<evidence type="ECO:0000256" key="6">
    <source>
        <dbReference type="SAM" id="Phobius"/>
    </source>
</evidence>
<evidence type="ECO:0000259" key="7">
    <source>
        <dbReference type="Pfam" id="PF00892"/>
    </source>
</evidence>
<feature type="transmembrane region" description="Helical" evidence="6">
    <location>
        <begin position="103"/>
        <end position="123"/>
    </location>
</feature>
<evidence type="ECO:0000256" key="4">
    <source>
        <dbReference type="ARBA" id="ARBA00022989"/>
    </source>
</evidence>
<protein>
    <submittedName>
        <fullName evidence="8">Integral membrane protein</fullName>
    </submittedName>
</protein>
<dbReference type="PANTHER" id="PTHR32322:SF2">
    <property type="entry name" value="EAMA DOMAIN-CONTAINING PROTEIN"/>
    <property type="match status" value="1"/>
</dbReference>
<dbReference type="SUPFAM" id="SSF103481">
    <property type="entry name" value="Multidrug resistance efflux transporter EmrE"/>
    <property type="match status" value="1"/>
</dbReference>
<dbReference type="GO" id="GO:0016020">
    <property type="term" value="C:membrane"/>
    <property type="evidence" value="ECO:0007669"/>
    <property type="project" value="UniProtKB-SubCell"/>
</dbReference>
<dbReference type="Proteomes" id="UP000297318">
    <property type="component" value="Unassembled WGS sequence"/>
</dbReference>
<evidence type="ECO:0000256" key="3">
    <source>
        <dbReference type="ARBA" id="ARBA00022692"/>
    </source>
</evidence>
<feature type="transmembrane region" description="Helical" evidence="6">
    <location>
        <begin position="49"/>
        <end position="67"/>
    </location>
</feature>
<dbReference type="EMBL" id="RHPJ01000001">
    <property type="protein sequence ID" value="TGO06682.1"/>
    <property type="molecule type" value="Genomic_DNA"/>
</dbReference>
<keyword evidence="5 6" id="KW-0472">Membrane</keyword>
<evidence type="ECO:0000313" key="9">
    <source>
        <dbReference type="Proteomes" id="UP000297318"/>
    </source>
</evidence>
<dbReference type="Pfam" id="PF00892">
    <property type="entry name" value="EamA"/>
    <property type="match status" value="1"/>
</dbReference>
<feature type="transmembrane region" description="Helical" evidence="6">
    <location>
        <begin position="192"/>
        <end position="210"/>
    </location>
</feature>
<feature type="transmembrane region" description="Helical" evidence="6">
    <location>
        <begin position="252"/>
        <end position="272"/>
    </location>
</feature>
<feature type="transmembrane region" description="Helical" evidence="6">
    <location>
        <begin position="79"/>
        <end position="97"/>
    </location>
</feature>
<feature type="transmembrane region" description="Helical" evidence="6">
    <location>
        <begin position="160"/>
        <end position="180"/>
    </location>
</feature>
<comment type="similarity">
    <text evidence="2">Belongs to the EamA transporter family.</text>
</comment>
<dbReference type="RefSeq" id="WP_233251452.1">
    <property type="nucleotide sequence ID" value="NZ_RHPJ01000001.1"/>
</dbReference>
<feature type="transmembrane region" description="Helical" evidence="6">
    <location>
        <begin position="222"/>
        <end position="240"/>
    </location>
</feature>
<comment type="caution">
    <text evidence="8">The sequence shown here is derived from an EMBL/GenBank/DDBJ whole genome shotgun (WGS) entry which is preliminary data.</text>
</comment>
<evidence type="ECO:0000256" key="1">
    <source>
        <dbReference type="ARBA" id="ARBA00004141"/>
    </source>
</evidence>
<keyword evidence="4 6" id="KW-1133">Transmembrane helix</keyword>
<reference evidence="8 9" key="1">
    <citation type="submission" date="2018-11" db="EMBL/GenBank/DDBJ databases">
        <title>Complete genome sequencing of the Actinobacteria Serinibacter sp. K3-2.</title>
        <authorList>
            <person name="Rakitin A.L."/>
            <person name="Beletsky A.V."/>
            <person name="Mardanov A.V."/>
            <person name="Ravin N.V."/>
            <person name="Gromova A.S."/>
            <person name="Filippova S.N."/>
            <person name="Gal'Chenko V.F."/>
        </authorList>
    </citation>
    <scope>NUCLEOTIDE SEQUENCE [LARGE SCALE GENOMIC DNA]</scope>
    <source>
        <strain evidence="8 9">K3-2</strain>
    </source>
</reference>
<dbReference type="AlphaFoldDB" id="A0A4Z1E7K5"/>
<feature type="transmembrane region" description="Helical" evidence="6">
    <location>
        <begin position="20"/>
        <end position="43"/>
    </location>
</feature>
<gene>
    <name evidence="8" type="ORF">SERN_0874</name>
</gene>
<keyword evidence="9" id="KW-1185">Reference proteome</keyword>
<feature type="domain" description="EamA" evidence="7">
    <location>
        <begin position="163"/>
        <end position="292"/>
    </location>
</feature>
<evidence type="ECO:0000313" key="8">
    <source>
        <dbReference type="EMBL" id="TGO06682.1"/>
    </source>
</evidence>
<dbReference type="PANTHER" id="PTHR32322">
    <property type="entry name" value="INNER MEMBRANE TRANSPORTER"/>
    <property type="match status" value="1"/>
</dbReference>